<reference evidence="5" key="2">
    <citation type="submission" date="2021-04" db="EMBL/GenBank/DDBJ databases">
        <authorList>
            <person name="Gilroy R."/>
        </authorList>
    </citation>
    <scope>NUCLEOTIDE SEQUENCE</scope>
    <source>
        <strain evidence="5">ChiSxjej1B13-11762</strain>
    </source>
</reference>
<keyword evidence="3" id="KW-0804">Transcription</keyword>
<keyword evidence="1" id="KW-0805">Transcription regulation</keyword>
<dbReference type="InterPro" id="IPR036388">
    <property type="entry name" value="WH-like_DNA-bd_sf"/>
</dbReference>
<proteinExistence type="predicted"/>
<protein>
    <submittedName>
        <fullName evidence="5">MarR family transcriptional regulator</fullName>
    </submittedName>
</protein>
<evidence type="ECO:0000256" key="3">
    <source>
        <dbReference type="ARBA" id="ARBA00023163"/>
    </source>
</evidence>
<evidence type="ECO:0000313" key="6">
    <source>
        <dbReference type="Proteomes" id="UP000824263"/>
    </source>
</evidence>
<name>A0A9D1R9R7_9FIRM</name>
<dbReference type="SMART" id="SM00347">
    <property type="entry name" value="HTH_MARR"/>
    <property type="match status" value="1"/>
</dbReference>
<dbReference type="SUPFAM" id="SSF46785">
    <property type="entry name" value="Winged helix' DNA-binding domain"/>
    <property type="match status" value="1"/>
</dbReference>
<accession>A0A9D1R9R7</accession>
<dbReference type="PRINTS" id="PR00598">
    <property type="entry name" value="HTHMARR"/>
</dbReference>
<dbReference type="Gene3D" id="1.10.10.10">
    <property type="entry name" value="Winged helix-like DNA-binding domain superfamily/Winged helix DNA-binding domain"/>
    <property type="match status" value="1"/>
</dbReference>
<comment type="caution">
    <text evidence="5">The sequence shown here is derived from an EMBL/GenBank/DDBJ whole genome shotgun (WGS) entry which is preliminary data.</text>
</comment>
<dbReference type="InterPro" id="IPR000835">
    <property type="entry name" value="HTH_MarR-typ"/>
</dbReference>
<dbReference type="InterPro" id="IPR036390">
    <property type="entry name" value="WH_DNA-bd_sf"/>
</dbReference>
<keyword evidence="2" id="KW-0238">DNA-binding</keyword>
<dbReference type="GO" id="GO:0003677">
    <property type="term" value="F:DNA binding"/>
    <property type="evidence" value="ECO:0007669"/>
    <property type="project" value="UniProtKB-KW"/>
</dbReference>
<dbReference type="EMBL" id="DXGF01000087">
    <property type="protein sequence ID" value="HIW83612.1"/>
    <property type="molecule type" value="Genomic_DNA"/>
</dbReference>
<evidence type="ECO:0000313" key="5">
    <source>
        <dbReference type="EMBL" id="HIW83612.1"/>
    </source>
</evidence>
<dbReference type="PROSITE" id="PS01117">
    <property type="entry name" value="HTH_MARR_1"/>
    <property type="match status" value="1"/>
</dbReference>
<feature type="domain" description="HTH marR-type" evidence="4">
    <location>
        <begin position="1"/>
        <end position="135"/>
    </location>
</feature>
<dbReference type="InterPro" id="IPR023187">
    <property type="entry name" value="Tscrpt_reg_MarR-type_CS"/>
</dbReference>
<dbReference type="PROSITE" id="PS50995">
    <property type="entry name" value="HTH_MARR_2"/>
    <property type="match status" value="1"/>
</dbReference>
<organism evidence="5 6">
    <name type="scientific">Candidatus Dorea gallistercoris</name>
    <dbReference type="NCBI Taxonomy" id="2838542"/>
    <lineage>
        <taxon>Bacteria</taxon>
        <taxon>Bacillati</taxon>
        <taxon>Bacillota</taxon>
        <taxon>Clostridia</taxon>
        <taxon>Lachnospirales</taxon>
        <taxon>Lachnospiraceae</taxon>
        <taxon>Dorea</taxon>
    </lineage>
</organism>
<gene>
    <name evidence="5" type="ORF">H9873_04745</name>
</gene>
<dbReference type="GO" id="GO:0003700">
    <property type="term" value="F:DNA-binding transcription factor activity"/>
    <property type="evidence" value="ECO:0007669"/>
    <property type="project" value="InterPro"/>
</dbReference>
<evidence type="ECO:0000259" key="4">
    <source>
        <dbReference type="PROSITE" id="PS50995"/>
    </source>
</evidence>
<reference evidence="5" key="1">
    <citation type="journal article" date="2021" name="PeerJ">
        <title>Extensive microbial diversity within the chicken gut microbiome revealed by metagenomics and culture.</title>
        <authorList>
            <person name="Gilroy R."/>
            <person name="Ravi A."/>
            <person name="Getino M."/>
            <person name="Pursley I."/>
            <person name="Horton D.L."/>
            <person name="Alikhan N.F."/>
            <person name="Baker D."/>
            <person name="Gharbi K."/>
            <person name="Hall N."/>
            <person name="Watson M."/>
            <person name="Adriaenssens E.M."/>
            <person name="Foster-Nyarko E."/>
            <person name="Jarju S."/>
            <person name="Secka A."/>
            <person name="Antonio M."/>
            <person name="Oren A."/>
            <person name="Chaudhuri R.R."/>
            <person name="La Ragione R."/>
            <person name="Hildebrand F."/>
            <person name="Pallen M.J."/>
        </authorList>
    </citation>
    <scope>NUCLEOTIDE SEQUENCE</scope>
    <source>
        <strain evidence="5">ChiSxjej1B13-11762</strain>
    </source>
</reference>
<evidence type="ECO:0000256" key="2">
    <source>
        <dbReference type="ARBA" id="ARBA00023125"/>
    </source>
</evidence>
<dbReference type="PANTHER" id="PTHR42756">
    <property type="entry name" value="TRANSCRIPTIONAL REGULATOR, MARR"/>
    <property type="match status" value="1"/>
</dbReference>
<dbReference type="Proteomes" id="UP000824263">
    <property type="component" value="Unassembled WGS sequence"/>
</dbReference>
<evidence type="ECO:0000256" key="1">
    <source>
        <dbReference type="ARBA" id="ARBA00023015"/>
    </source>
</evidence>
<dbReference type="PANTHER" id="PTHR42756:SF1">
    <property type="entry name" value="TRANSCRIPTIONAL REPRESSOR OF EMRAB OPERON"/>
    <property type="match status" value="1"/>
</dbReference>
<dbReference type="Pfam" id="PF01047">
    <property type="entry name" value="MarR"/>
    <property type="match status" value="1"/>
</dbReference>
<sequence>METGKMINRISNRLRRRSQKAQETIGITGAKGNILDYILIESEKRSVYQKDIEKEFDLRPSTATEVLKNLEKEELIVRVPDKQDGRYKKIVFTKKAEEIRSVLRREIQRSESILLRGITGEEQDIFMKITKKMLENLEQEEL</sequence>
<dbReference type="AlphaFoldDB" id="A0A9D1R9R7"/>